<evidence type="ECO:0000313" key="3">
    <source>
        <dbReference type="Proteomes" id="UP001307889"/>
    </source>
</evidence>
<feature type="region of interest" description="Disordered" evidence="1">
    <location>
        <begin position="67"/>
        <end position="89"/>
    </location>
</feature>
<accession>A0ABN7AP31</accession>
<sequence length="89" mass="9943">MAGKMKQSYASAKYGATDTVILMAMVRNSSMKSSNRKRQWKAFLTGRKTIQRVGDRKKISSALLADRCSAKRQTGQQTDADTGRPWKVT</sequence>
<name>A0ABN7AP31_9HEMI</name>
<evidence type="ECO:0000256" key="1">
    <source>
        <dbReference type="SAM" id="MobiDB-lite"/>
    </source>
</evidence>
<organism evidence="2 3">
    <name type="scientific">Nesidiocoris tenuis</name>
    <dbReference type="NCBI Taxonomy" id="355587"/>
    <lineage>
        <taxon>Eukaryota</taxon>
        <taxon>Metazoa</taxon>
        <taxon>Ecdysozoa</taxon>
        <taxon>Arthropoda</taxon>
        <taxon>Hexapoda</taxon>
        <taxon>Insecta</taxon>
        <taxon>Pterygota</taxon>
        <taxon>Neoptera</taxon>
        <taxon>Paraneoptera</taxon>
        <taxon>Hemiptera</taxon>
        <taxon>Heteroptera</taxon>
        <taxon>Panheteroptera</taxon>
        <taxon>Cimicomorpha</taxon>
        <taxon>Miridae</taxon>
        <taxon>Dicyphina</taxon>
        <taxon>Nesidiocoris</taxon>
    </lineage>
</organism>
<gene>
    <name evidence="2" type="ORF">NTJ_05994</name>
</gene>
<protein>
    <submittedName>
        <fullName evidence="2">Uncharacterized protein</fullName>
    </submittedName>
</protein>
<feature type="compositionally biased region" description="Polar residues" evidence="1">
    <location>
        <begin position="71"/>
        <end position="80"/>
    </location>
</feature>
<dbReference type="EMBL" id="AP028912">
    <property type="protein sequence ID" value="BES93184.1"/>
    <property type="molecule type" value="Genomic_DNA"/>
</dbReference>
<evidence type="ECO:0000313" key="2">
    <source>
        <dbReference type="EMBL" id="BES93184.1"/>
    </source>
</evidence>
<reference evidence="2 3" key="1">
    <citation type="submission" date="2023-09" db="EMBL/GenBank/DDBJ databases">
        <title>Nesidiocoris tenuis whole genome shotgun sequence.</title>
        <authorList>
            <person name="Shibata T."/>
            <person name="Shimoda M."/>
            <person name="Kobayashi T."/>
            <person name="Uehara T."/>
        </authorList>
    </citation>
    <scope>NUCLEOTIDE SEQUENCE [LARGE SCALE GENOMIC DNA]</scope>
    <source>
        <strain evidence="2 3">Japan</strain>
    </source>
</reference>
<dbReference type="Proteomes" id="UP001307889">
    <property type="component" value="Chromosome 4"/>
</dbReference>
<keyword evidence="3" id="KW-1185">Reference proteome</keyword>
<proteinExistence type="predicted"/>